<dbReference type="KEGG" id="ome:OLMES_2888"/>
<dbReference type="Gene3D" id="3.90.79.10">
    <property type="entry name" value="Nucleoside Triphosphate Pyrophosphohydrolase"/>
    <property type="match status" value="1"/>
</dbReference>
<dbReference type="SUPFAM" id="SSF55811">
    <property type="entry name" value="Nudix"/>
    <property type="match status" value="1"/>
</dbReference>
<evidence type="ECO:0000313" key="2">
    <source>
        <dbReference type="Proteomes" id="UP000196027"/>
    </source>
</evidence>
<sequence>MGAGVLPFCILDKTVYFLMQTTFSGRKQGFLNDFGGGSEPSETPIQTAAREFVEETETMFLESREFLFASDLGLPFCTEERVKAQTKVMTDLMEESICKHPTWRCSRAQRVGRSKKDWDTFFVEVYHRDVEPMNVLWANDKLGVFRKRRMLHWVEGKQLLGFYQSQPERLWKRVRELECADVVIASILKESGRSVQ</sequence>
<dbReference type="EMBL" id="CP021425">
    <property type="protein sequence ID" value="ARU56933.1"/>
    <property type="molecule type" value="Genomic_DNA"/>
</dbReference>
<organism evidence="1 2">
    <name type="scientific">Oleiphilus messinensis</name>
    <dbReference type="NCBI Taxonomy" id="141451"/>
    <lineage>
        <taxon>Bacteria</taxon>
        <taxon>Pseudomonadati</taxon>
        <taxon>Pseudomonadota</taxon>
        <taxon>Gammaproteobacteria</taxon>
        <taxon>Oceanospirillales</taxon>
        <taxon>Oleiphilaceae</taxon>
        <taxon>Oleiphilus</taxon>
    </lineage>
</organism>
<evidence type="ECO:0008006" key="3">
    <source>
        <dbReference type="Google" id="ProtNLM"/>
    </source>
</evidence>
<dbReference type="InterPro" id="IPR015797">
    <property type="entry name" value="NUDIX_hydrolase-like_dom_sf"/>
</dbReference>
<name>A0A1Y0IC26_9GAMM</name>
<dbReference type="Proteomes" id="UP000196027">
    <property type="component" value="Chromosome"/>
</dbReference>
<reference evidence="1 2" key="1">
    <citation type="submission" date="2017-05" db="EMBL/GenBank/DDBJ databases">
        <title>Genomic insights into alkan degradation activity of Oleiphilus messinensis.</title>
        <authorList>
            <person name="Kozyavkin S.A."/>
            <person name="Slesarev A.I."/>
            <person name="Golyshin P.N."/>
            <person name="Korzhenkov A."/>
            <person name="Golyshina O.N."/>
            <person name="Toshchakov S.V."/>
        </authorList>
    </citation>
    <scope>NUCLEOTIDE SEQUENCE [LARGE SCALE GENOMIC DNA]</scope>
    <source>
        <strain evidence="1 2">ME102</strain>
    </source>
</reference>
<protein>
    <recommendedName>
        <fullName evidence="3">Nudix hydrolase domain-containing protein</fullName>
    </recommendedName>
</protein>
<accession>A0A1Y0IC26</accession>
<proteinExistence type="predicted"/>
<dbReference type="AlphaFoldDB" id="A0A1Y0IC26"/>
<gene>
    <name evidence="1" type="ORF">OLMES_2888</name>
</gene>
<evidence type="ECO:0000313" key="1">
    <source>
        <dbReference type="EMBL" id="ARU56933.1"/>
    </source>
</evidence>
<keyword evidence="2" id="KW-1185">Reference proteome</keyword>